<dbReference type="AlphaFoldDB" id="A0A1F8ATW6"/>
<comment type="caution">
    <text evidence="8">The sequence shown here is derived from an EMBL/GenBank/DDBJ whole genome shotgun (WGS) entry which is preliminary data.</text>
</comment>
<sequence>MNTVLIIEDDPLLTKMYKTKFQSEGFEILTAEDGEVGLKSAQEAKPDFIILDIMMPKLSGIDVLKRLRQGDWGAGVPVIVLSNLTEKKEMEEARVLGVKEFLVKSNLTPKDIVEKVKGYLAGGD</sequence>
<accession>A0A1F8ATW6</accession>
<dbReference type="InterPro" id="IPR050595">
    <property type="entry name" value="Bact_response_regulator"/>
</dbReference>
<keyword evidence="3" id="KW-0805">Transcription regulation</keyword>
<proteinExistence type="predicted"/>
<dbReference type="FunFam" id="3.40.50.2300:FF:000001">
    <property type="entry name" value="DNA-binding response regulator PhoB"/>
    <property type="match status" value="1"/>
</dbReference>
<dbReference type="Gene3D" id="3.40.50.2300">
    <property type="match status" value="1"/>
</dbReference>
<protein>
    <recommendedName>
        <fullName evidence="7">Response regulatory domain-containing protein</fullName>
    </recommendedName>
</protein>
<evidence type="ECO:0000256" key="3">
    <source>
        <dbReference type="ARBA" id="ARBA00023015"/>
    </source>
</evidence>
<evidence type="ECO:0000256" key="5">
    <source>
        <dbReference type="ARBA" id="ARBA00023163"/>
    </source>
</evidence>
<dbReference type="EMBL" id="MGGW01000005">
    <property type="protein sequence ID" value="OGM55070.1"/>
    <property type="molecule type" value="Genomic_DNA"/>
</dbReference>
<dbReference type="PANTHER" id="PTHR44591">
    <property type="entry name" value="STRESS RESPONSE REGULATOR PROTEIN 1"/>
    <property type="match status" value="1"/>
</dbReference>
<reference evidence="8 9" key="1">
    <citation type="journal article" date="2016" name="Nat. Commun.">
        <title>Thousands of microbial genomes shed light on interconnected biogeochemical processes in an aquifer system.</title>
        <authorList>
            <person name="Anantharaman K."/>
            <person name="Brown C.T."/>
            <person name="Hug L.A."/>
            <person name="Sharon I."/>
            <person name="Castelle C.J."/>
            <person name="Probst A.J."/>
            <person name="Thomas B.C."/>
            <person name="Singh A."/>
            <person name="Wilkins M.J."/>
            <person name="Karaoz U."/>
            <person name="Brodie E.L."/>
            <person name="Williams K.H."/>
            <person name="Hubbard S.S."/>
            <person name="Banfield J.F."/>
        </authorList>
    </citation>
    <scope>NUCLEOTIDE SEQUENCE [LARGE SCALE GENOMIC DNA]</scope>
</reference>
<evidence type="ECO:0000256" key="2">
    <source>
        <dbReference type="ARBA" id="ARBA00023012"/>
    </source>
</evidence>
<evidence type="ECO:0000256" key="1">
    <source>
        <dbReference type="ARBA" id="ARBA00022553"/>
    </source>
</evidence>
<keyword evidence="2" id="KW-0902">Two-component regulatory system</keyword>
<evidence type="ECO:0000256" key="4">
    <source>
        <dbReference type="ARBA" id="ARBA00023125"/>
    </source>
</evidence>
<dbReference type="GO" id="GO:0000160">
    <property type="term" value="P:phosphorelay signal transduction system"/>
    <property type="evidence" value="ECO:0007669"/>
    <property type="project" value="UniProtKB-KW"/>
</dbReference>
<evidence type="ECO:0000313" key="9">
    <source>
        <dbReference type="Proteomes" id="UP000178603"/>
    </source>
</evidence>
<feature type="modified residue" description="4-aspartylphosphate" evidence="6">
    <location>
        <position position="52"/>
    </location>
</feature>
<feature type="domain" description="Response regulatory" evidence="7">
    <location>
        <begin position="3"/>
        <end position="119"/>
    </location>
</feature>
<dbReference type="Pfam" id="PF00072">
    <property type="entry name" value="Response_reg"/>
    <property type="match status" value="1"/>
</dbReference>
<dbReference type="CDD" id="cd17574">
    <property type="entry name" value="REC_OmpR"/>
    <property type="match status" value="1"/>
</dbReference>
<dbReference type="SUPFAM" id="SSF52172">
    <property type="entry name" value="CheY-like"/>
    <property type="match status" value="1"/>
</dbReference>
<keyword evidence="5" id="KW-0804">Transcription</keyword>
<dbReference type="GO" id="GO:0003677">
    <property type="term" value="F:DNA binding"/>
    <property type="evidence" value="ECO:0007669"/>
    <property type="project" value="UniProtKB-KW"/>
</dbReference>
<keyword evidence="1 6" id="KW-0597">Phosphoprotein</keyword>
<evidence type="ECO:0000256" key="6">
    <source>
        <dbReference type="PROSITE-ProRule" id="PRU00169"/>
    </source>
</evidence>
<evidence type="ECO:0000259" key="7">
    <source>
        <dbReference type="PROSITE" id="PS50110"/>
    </source>
</evidence>
<dbReference type="InterPro" id="IPR011006">
    <property type="entry name" value="CheY-like_superfamily"/>
</dbReference>
<evidence type="ECO:0000313" key="8">
    <source>
        <dbReference type="EMBL" id="OGM55070.1"/>
    </source>
</evidence>
<dbReference type="Proteomes" id="UP000178603">
    <property type="component" value="Unassembled WGS sequence"/>
</dbReference>
<name>A0A1F8ATW6_9BACT</name>
<keyword evidence="4" id="KW-0238">DNA-binding</keyword>
<organism evidence="8 9">
    <name type="scientific">Candidatus Woesebacteria bacterium RIFCSPHIGHO2_12_FULL_41_24</name>
    <dbReference type="NCBI Taxonomy" id="1802510"/>
    <lineage>
        <taxon>Bacteria</taxon>
        <taxon>Candidatus Woeseibacteriota</taxon>
    </lineage>
</organism>
<dbReference type="SMART" id="SM00448">
    <property type="entry name" value="REC"/>
    <property type="match status" value="1"/>
</dbReference>
<gene>
    <name evidence="8" type="ORF">A3E44_04080</name>
</gene>
<dbReference type="PROSITE" id="PS50110">
    <property type="entry name" value="RESPONSE_REGULATORY"/>
    <property type="match status" value="1"/>
</dbReference>
<dbReference type="PANTHER" id="PTHR44591:SF3">
    <property type="entry name" value="RESPONSE REGULATORY DOMAIN-CONTAINING PROTEIN"/>
    <property type="match status" value="1"/>
</dbReference>
<dbReference type="InterPro" id="IPR001789">
    <property type="entry name" value="Sig_transdc_resp-reg_receiver"/>
</dbReference>